<dbReference type="Proteomes" id="UP000034531">
    <property type="component" value="Unassembled WGS sequence"/>
</dbReference>
<dbReference type="EMBL" id="LBYI01000009">
    <property type="protein sequence ID" value="KKR50629.1"/>
    <property type="molecule type" value="Genomic_DNA"/>
</dbReference>
<keyword evidence="1" id="KW-0812">Transmembrane</keyword>
<name>A0A0G0RD63_9BACT</name>
<proteinExistence type="predicted"/>
<protein>
    <submittedName>
        <fullName evidence="2">Uncharacterized protein</fullName>
    </submittedName>
</protein>
<keyword evidence="1" id="KW-0472">Membrane</keyword>
<sequence length="89" mass="9986">MNLTLMILSTVISLTLFVGGIILLLSQISFWSLFLGIAATQIGIVFLIFSYEKLSRNYVNNAFQTHIEDIETTDLVRIPKKSPLKLKIG</sequence>
<evidence type="ECO:0000313" key="3">
    <source>
        <dbReference type="Proteomes" id="UP000034531"/>
    </source>
</evidence>
<comment type="caution">
    <text evidence="2">The sequence shown here is derived from an EMBL/GenBank/DDBJ whole genome shotgun (WGS) entry which is preliminary data.</text>
</comment>
<dbReference type="AlphaFoldDB" id="A0A0G0RD63"/>
<feature type="transmembrane region" description="Helical" evidence="1">
    <location>
        <begin position="31"/>
        <end position="51"/>
    </location>
</feature>
<organism evidence="2 3">
    <name type="scientific">Candidatus Curtissbacteria bacterium GW2011_GWA1_40_16</name>
    <dbReference type="NCBI Taxonomy" id="1618405"/>
    <lineage>
        <taxon>Bacteria</taxon>
        <taxon>Candidatus Curtissiibacteriota</taxon>
    </lineage>
</organism>
<dbReference type="PATRIC" id="fig|1618405.3.peg.480"/>
<reference evidence="2 3" key="1">
    <citation type="journal article" date="2015" name="Nature">
        <title>rRNA introns, odd ribosomes, and small enigmatic genomes across a large radiation of phyla.</title>
        <authorList>
            <person name="Brown C.T."/>
            <person name="Hug L.A."/>
            <person name="Thomas B.C."/>
            <person name="Sharon I."/>
            <person name="Castelle C.J."/>
            <person name="Singh A."/>
            <person name="Wilkins M.J."/>
            <person name="Williams K.H."/>
            <person name="Banfield J.F."/>
        </authorList>
    </citation>
    <scope>NUCLEOTIDE SEQUENCE [LARGE SCALE GENOMIC DNA]</scope>
</reference>
<gene>
    <name evidence="2" type="ORF">UT84_C0009G0016</name>
</gene>
<evidence type="ECO:0000256" key="1">
    <source>
        <dbReference type="SAM" id="Phobius"/>
    </source>
</evidence>
<keyword evidence="1" id="KW-1133">Transmembrane helix</keyword>
<accession>A0A0G0RD63</accession>
<feature type="transmembrane region" description="Helical" evidence="1">
    <location>
        <begin position="7"/>
        <end position="25"/>
    </location>
</feature>
<evidence type="ECO:0000313" key="2">
    <source>
        <dbReference type="EMBL" id="KKR50629.1"/>
    </source>
</evidence>